<comment type="caution">
    <text evidence="2">The sequence shown here is derived from an EMBL/GenBank/DDBJ whole genome shotgun (WGS) entry which is preliminary data.</text>
</comment>
<protein>
    <recommendedName>
        <fullName evidence="4">DUF5673 domain-containing protein</fullName>
    </recommendedName>
</protein>
<accession>A0A1F8F4K0</accession>
<feature type="transmembrane region" description="Helical" evidence="1">
    <location>
        <begin position="64"/>
        <end position="80"/>
    </location>
</feature>
<dbReference type="Proteomes" id="UP000177605">
    <property type="component" value="Unassembled WGS sequence"/>
</dbReference>
<evidence type="ECO:0000256" key="1">
    <source>
        <dbReference type="SAM" id="Phobius"/>
    </source>
</evidence>
<feature type="transmembrane region" description="Helical" evidence="1">
    <location>
        <begin position="41"/>
        <end position="58"/>
    </location>
</feature>
<keyword evidence="1" id="KW-1133">Transmembrane helix</keyword>
<evidence type="ECO:0000313" key="3">
    <source>
        <dbReference type="Proteomes" id="UP000177605"/>
    </source>
</evidence>
<dbReference type="EMBL" id="MGJM01000003">
    <property type="protein sequence ID" value="OGN07189.1"/>
    <property type="molecule type" value="Genomic_DNA"/>
</dbReference>
<dbReference type="AlphaFoldDB" id="A0A1F8F4K0"/>
<evidence type="ECO:0000313" key="2">
    <source>
        <dbReference type="EMBL" id="OGN07189.1"/>
    </source>
</evidence>
<proteinExistence type="predicted"/>
<keyword evidence="1" id="KW-0812">Transmembrane</keyword>
<name>A0A1F8F4K0_9BACT</name>
<organism evidence="2 3">
    <name type="scientific">Candidatus Yanofskybacteria bacterium RIFCSPHIGHO2_01_FULL_48_25b</name>
    <dbReference type="NCBI Taxonomy" id="1802672"/>
    <lineage>
        <taxon>Bacteria</taxon>
        <taxon>Candidatus Yanofskyibacteriota</taxon>
    </lineage>
</organism>
<evidence type="ECO:0008006" key="4">
    <source>
        <dbReference type="Google" id="ProtNLM"/>
    </source>
</evidence>
<sequence>MSEIINLREKASQPGDVQLASGGTTASWLTHLAPPPDRRRAFYLSATLIIAAVLIAVFTKDIMLTIVLVMFCFVIILKAHQSYEPYHIKVHATGISINDDHHHYADMKSFWIEYEPYVKELSIEFKRGHLPRISIPLGDTNPLEIRRTMISYLPEKEHERSILDHLARIIGI</sequence>
<reference evidence="2 3" key="1">
    <citation type="journal article" date="2016" name="Nat. Commun.">
        <title>Thousands of microbial genomes shed light on interconnected biogeochemical processes in an aquifer system.</title>
        <authorList>
            <person name="Anantharaman K."/>
            <person name="Brown C.T."/>
            <person name="Hug L.A."/>
            <person name="Sharon I."/>
            <person name="Castelle C.J."/>
            <person name="Probst A.J."/>
            <person name="Thomas B.C."/>
            <person name="Singh A."/>
            <person name="Wilkins M.J."/>
            <person name="Karaoz U."/>
            <person name="Brodie E.L."/>
            <person name="Williams K.H."/>
            <person name="Hubbard S.S."/>
            <person name="Banfield J.F."/>
        </authorList>
    </citation>
    <scope>NUCLEOTIDE SEQUENCE [LARGE SCALE GENOMIC DNA]</scope>
</reference>
<keyword evidence="1" id="KW-0472">Membrane</keyword>
<gene>
    <name evidence="2" type="ORF">A2669_00410</name>
</gene>